<evidence type="ECO:0000313" key="4">
    <source>
        <dbReference type="EMBL" id="MBB6444397.1"/>
    </source>
</evidence>
<feature type="compositionally biased region" description="Basic and acidic residues" evidence="1">
    <location>
        <begin position="71"/>
        <end position="83"/>
    </location>
</feature>
<protein>
    <submittedName>
        <fullName evidence="4">Uncharacterized protein</fullName>
    </submittedName>
</protein>
<dbReference type="EMBL" id="JACHGK010000002">
    <property type="protein sequence ID" value="MBB6444397.1"/>
    <property type="molecule type" value="Genomic_DNA"/>
</dbReference>
<reference evidence="4 5" key="1">
    <citation type="submission" date="2020-08" db="EMBL/GenBank/DDBJ databases">
        <title>Genomic Encyclopedia of Type Strains, Phase IV (KMG-IV): sequencing the most valuable type-strain genomes for metagenomic binning, comparative biology and taxonomic classification.</title>
        <authorList>
            <person name="Goeker M."/>
        </authorList>
    </citation>
    <scope>NUCLEOTIDE SEQUENCE [LARGE SCALE GENOMIC DNA]</scope>
    <source>
        <strain evidence="4 5">DSM 5391</strain>
    </source>
</reference>
<keyword evidence="2" id="KW-0472">Membrane</keyword>
<evidence type="ECO:0000256" key="3">
    <source>
        <dbReference type="SAM" id="SignalP"/>
    </source>
</evidence>
<evidence type="ECO:0000256" key="1">
    <source>
        <dbReference type="SAM" id="MobiDB-lite"/>
    </source>
</evidence>
<name>A0A7X0HP56_9BACI</name>
<feature type="transmembrane region" description="Helical" evidence="2">
    <location>
        <begin position="107"/>
        <end position="126"/>
    </location>
</feature>
<gene>
    <name evidence="4" type="ORF">HNR53_001005</name>
</gene>
<comment type="caution">
    <text evidence="4">The sequence shown here is derived from an EMBL/GenBank/DDBJ whole genome shotgun (WGS) entry which is preliminary data.</text>
</comment>
<dbReference type="Proteomes" id="UP000531594">
    <property type="component" value="Unassembled WGS sequence"/>
</dbReference>
<accession>A0A7X0HP56</accession>
<dbReference type="AlphaFoldDB" id="A0A7X0HP56"/>
<keyword evidence="5" id="KW-1185">Reference proteome</keyword>
<feature type="compositionally biased region" description="Polar residues" evidence="1">
    <location>
        <begin position="60"/>
        <end position="70"/>
    </location>
</feature>
<dbReference type="RefSeq" id="WP_184523410.1">
    <property type="nucleotide sequence ID" value="NZ_JACHGK010000002.1"/>
</dbReference>
<evidence type="ECO:0000313" key="5">
    <source>
        <dbReference type="Proteomes" id="UP000531594"/>
    </source>
</evidence>
<feature type="chain" id="PRO_5031557162" evidence="3">
    <location>
        <begin position="22"/>
        <end position="144"/>
    </location>
</feature>
<keyword evidence="3" id="KW-0732">Signal</keyword>
<evidence type="ECO:0000256" key="2">
    <source>
        <dbReference type="SAM" id="Phobius"/>
    </source>
</evidence>
<feature type="signal peptide" evidence="3">
    <location>
        <begin position="1"/>
        <end position="21"/>
    </location>
</feature>
<organism evidence="4 5">
    <name type="scientific">Bacillus benzoevorans</name>
    <dbReference type="NCBI Taxonomy" id="1456"/>
    <lineage>
        <taxon>Bacteria</taxon>
        <taxon>Bacillati</taxon>
        <taxon>Bacillota</taxon>
        <taxon>Bacilli</taxon>
        <taxon>Bacillales</taxon>
        <taxon>Bacillaceae</taxon>
        <taxon>Bacillus</taxon>
    </lineage>
</organism>
<sequence length="144" mass="15464">MRMVVISIVFLLSLPASFALADEGHSNSVSEDVEMFMSEEQGEGVSHGGHTMTPEEHSQMTDMTDGSAHNQSEHDSSGDDVSGHNDANAEGSHGHGGEVIEETPPNYTVLSVFGVINLSFLAAGLWNKRLRKKVKLDVDAGKKN</sequence>
<feature type="region of interest" description="Disordered" evidence="1">
    <location>
        <begin position="40"/>
        <end position="102"/>
    </location>
</feature>
<keyword evidence="2" id="KW-0812">Transmembrane</keyword>
<proteinExistence type="predicted"/>
<keyword evidence="2" id="KW-1133">Transmembrane helix</keyword>